<protein>
    <submittedName>
        <fullName evidence="2">Uncharacterized protein</fullName>
    </submittedName>
</protein>
<organism evidence="2 3">
    <name type="scientific">Rariglobus hedericola</name>
    <dbReference type="NCBI Taxonomy" id="2597822"/>
    <lineage>
        <taxon>Bacteria</taxon>
        <taxon>Pseudomonadati</taxon>
        <taxon>Verrucomicrobiota</taxon>
        <taxon>Opitutia</taxon>
        <taxon>Opitutales</taxon>
        <taxon>Opitutaceae</taxon>
        <taxon>Rariglobus</taxon>
    </lineage>
</organism>
<name>A0A556QQI9_9BACT</name>
<proteinExistence type="predicted"/>
<dbReference type="EMBL" id="VMBG01000001">
    <property type="protein sequence ID" value="TSJ78908.1"/>
    <property type="molecule type" value="Genomic_DNA"/>
</dbReference>
<gene>
    <name evidence="2" type="ORF">FPL22_06280</name>
</gene>
<accession>A0A556QQI9</accession>
<keyword evidence="1" id="KW-1133">Transmembrane helix</keyword>
<keyword evidence="1" id="KW-0812">Transmembrane</keyword>
<feature type="transmembrane region" description="Helical" evidence="1">
    <location>
        <begin position="16"/>
        <end position="34"/>
    </location>
</feature>
<evidence type="ECO:0000313" key="3">
    <source>
        <dbReference type="Proteomes" id="UP000315648"/>
    </source>
</evidence>
<comment type="caution">
    <text evidence="2">The sequence shown here is derived from an EMBL/GenBank/DDBJ whole genome shotgun (WGS) entry which is preliminary data.</text>
</comment>
<sequence>MKNVTPLKSDSSSGESLFSAWGCFIGILLGLVATLVIGRWYSNAIAAGITGYIIGALIDRSRR</sequence>
<reference evidence="2 3" key="1">
    <citation type="submission" date="2019-07" db="EMBL/GenBank/DDBJ databases">
        <title>Description of 53C-WASEF.</title>
        <authorList>
            <person name="Pitt A."/>
            <person name="Hahn M.W."/>
        </authorList>
    </citation>
    <scope>NUCLEOTIDE SEQUENCE [LARGE SCALE GENOMIC DNA]</scope>
    <source>
        <strain evidence="2 3">53C-WASEF</strain>
    </source>
</reference>
<keyword evidence="1" id="KW-0472">Membrane</keyword>
<keyword evidence="3" id="KW-1185">Reference proteome</keyword>
<evidence type="ECO:0000313" key="2">
    <source>
        <dbReference type="EMBL" id="TSJ78908.1"/>
    </source>
</evidence>
<dbReference type="AlphaFoldDB" id="A0A556QQI9"/>
<dbReference type="Proteomes" id="UP000315648">
    <property type="component" value="Unassembled WGS sequence"/>
</dbReference>
<dbReference type="RefSeq" id="WP_144229249.1">
    <property type="nucleotide sequence ID" value="NZ_CBCRVV010000019.1"/>
</dbReference>
<evidence type="ECO:0000256" key="1">
    <source>
        <dbReference type="SAM" id="Phobius"/>
    </source>
</evidence>